<keyword evidence="6" id="KW-0136">Cellulose degradation</keyword>
<evidence type="ECO:0000256" key="7">
    <source>
        <dbReference type="ARBA" id="ARBA00023277"/>
    </source>
</evidence>
<dbReference type="PANTHER" id="PTHR10353">
    <property type="entry name" value="GLYCOSYL HYDROLASE"/>
    <property type="match status" value="1"/>
</dbReference>
<dbReference type="InterPro" id="IPR017853">
    <property type="entry name" value="GH"/>
</dbReference>
<comment type="caution">
    <text evidence="14">The sequence shown here is derived from an EMBL/GenBank/DDBJ whole genome shotgun (WGS) entry which is preliminary data.</text>
</comment>
<sequence>MAAGFPEDFLWGVATAAYQIEGADLEEGKGPSIWSDFSHKPGRIDFGESGDVACDHYHRFTEDIDLMTALGLNSYRFSISWPRVLPKGRGPTNQKGIDFYDKLVDELLEREIQPVVTLYHWDLPLDLQARFGGWECRDISHYFADYSSMMFYRLGDRVKYWITLNEPYCSSHVSYLWGEHAPGKRDLKLSLSVAHNLLLSHGEAVRRFREDIKDGLIGLTNVSTFVEPVTDSEEDLSAAKIYDQFINGWFFKTPLTGEYPSELFAIFENAGLAPVIQSGDMEIISVPFDFWGINYYTRNLVRRDKSSILGAEVVQGELPKSEMGWEIYPEGLEGFLFKAYKEYGKKPIYITENGIACEDKSLGGSVEDHCRIEYLRQHFSAALNSIKGGVDLRGYFVWTLMDNFEWARGFSKRFGLVYVDYDNNLKRIPKKSFEYYRDFIGTL</sequence>
<evidence type="ECO:0000256" key="2">
    <source>
        <dbReference type="ARBA" id="ARBA00004987"/>
    </source>
</evidence>
<evidence type="ECO:0000256" key="4">
    <source>
        <dbReference type="ARBA" id="ARBA00012744"/>
    </source>
</evidence>
<accession>A0A7C1GZ74</accession>
<dbReference type="PROSITE" id="PS00653">
    <property type="entry name" value="GLYCOSYL_HYDROL_F1_2"/>
    <property type="match status" value="1"/>
</dbReference>
<dbReference type="PROSITE" id="PS00572">
    <property type="entry name" value="GLYCOSYL_HYDROL_F1_1"/>
    <property type="match status" value="1"/>
</dbReference>
<comment type="pathway">
    <text evidence="2">Glycan metabolism; cellulose degradation.</text>
</comment>
<organism evidence="14">
    <name type="scientific">Mesotoga infera</name>
    <dbReference type="NCBI Taxonomy" id="1236046"/>
    <lineage>
        <taxon>Bacteria</taxon>
        <taxon>Thermotogati</taxon>
        <taxon>Thermotogota</taxon>
        <taxon>Thermotogae</taxon>
        <taxon>Kosmotogales</taxon>
        <taxon>Kosmotogaceae</taxon>
        <taxon>Mesotoga</taxon>
    </lineage>
</organism>
<keyword evidence="7" id="KW-0119">Carbohydrate metabolism</keyword>
<gene>
    <name evidence="14" type="ORF">ENN47_03490</name>
</gene>
<dbReference type="InterPro" id="IPR033132">
    <property type="entry name" value="GH_1_N_CS"/>
</dbReference>
<feature type="binding site" evidence="11">
    <location>
        <position position="165"/>
    </location>
    <ligand>
        <name>substrate</name>
    </ligand>
</feature>
<dbReference type="InterPro" id="IPR018120">
    <property type="entry name" value="Glyco_hydro_1_AS"/>
</dbReference>
<dbReference type="GO" id="GO:0005829">
    <property type="term" value="C:cytosol"/>
    <property type="evidence" value="ECO:0007669"/>
    <property type="project" value="TreeGrafter"/>
</dbReference>
<dbReference type="EMBL" id="DSBT01000103">
    <property type="protein sequence ID" value="HDP77244.1"/>
    <property type="molecule type" value="Genomic_DNA"/>
</dbReference>
<feature type="binding site" evidence="11">
    <location>
        <position position="19"/>
    </location>
    <ligand>
        <name>substrate</name>
    </ligand>
</feature>
<dbReference type="GO" id="GO:0030245">
    <property type="term" value="P:cellulose catabolic process"/>
    <property type="evidence" value="ECO:0007669"/>
    <property type="project" value="UniProtKB-KW"/>
</dbReference>
<evidence type="ECO:0000256" key="10">
    <source>
        <dbReference type="PIRSR" id="PIRSR617736-1"/>
    </source>
</evidence>
<evidence type="ECO:0000256" key="3">
    <source>
        <dbReference type="ARBA" id="ARBA00010838"/>
    </source>
</evidence>
<dbReference type="PRINTS" id="PR00131">
    <property type="entry name" value="GLHYDRLASE1"/>
</dbReference>
<dbReference type="GO" id="GO:0008422">
    <property type="term" value="F:beta-glucosidase activity"/>
    <property type="evidence" value="ECO:0007669"/>
    <property type="project" value="UniProtKB-EC"/>
</dbReference>
<keyword evidence="5 13" id="KW-0378">Hydrolase</keyword>
<dbReference type="EC" id="3.2.1.21" evidence="4 13"/>
<dbReference type="NCBIfam" id="TIGR03356">
    <property type="entry name" value="BGL"/>
    <property type="match status" value="1"/>
</dbReference>
<feature type="binding site" evidence="11">
    <location>
        <position position="398"/>
    </location>
    <ligand>
        <name>substrate</name>
    </ligand>
</feature>
<evidence type="ECO:0000256" key="12">
    <source>
        <dbReference type="PROSITE-ProRule" id="PRU10055"/>
    </source>
</evidence>
<evidence type="ECO:0000256" key="8">
    <source>
        <dbReference type="ARBA" id="ARBA00023295"/>
    </source>
</evidence>
<keyword evidence="8 13" id="KW-0326">Glycosidase</keyword>
<dbReference type="InterPro" id="IPR017736">
    <property type="entry name" value="Glyco_hydro_1_beta-glucosidase"/>
</dbReference>
<dbReference type="Proteomes" id="UP000886198">
    <property type="component" value="Unassembled WGS sequence"/>
</dbReference>
<dbReference type="SUPFAM" id="SSF51445">
    <property type="entry name" value="(Trans)glycosidases"/>
    <property type="match status" value="1"/>
</dbReference>
<keyword evidence="9" id="KW-0624">Polysaccharide degradation</keyword>
<feature type="binding site" evidence="11">
    <location>
        <position position="120"/>
    </location>
    <ligand>
        <name>substrate</name>
    </ligand>
</feature>
<feature type="active site" description="Nucleophile" evidence="10 12">
    <location>
        <position position="352"/>
    </location>
</feature>
<proteinExistence type="inferred from homology"/>
<comment type="similarity">
    <text evidence="3 13">Belongs to the glycosyl hydrolase 1 family.</text>
</comment>
<evidence type="ECO:0000256" key="5">
    <source>
        <dbReference type="ARBA" id="ARBA00022801"/>
    </source>
</evidence>
<dbReference type="Gene3D" id="3.20.20.80">
    <property type="entry name" value="Glycosidases"/>
    <property type="match status" value="1"/>
</dbReference>
<name>A0A7C1GZ74_9BACT</name>
<dbReference type="FunFam" id="3.20.20.80:FF:000004">
    <property type="entry name" value="Beta-glucosidase 6-phospho-beta-glucosidase"/>
    <property type="match status" value="1"/>
</dbReference>
<feature type="binding site" evidence="11">
    <location>
        <begin position="405"/>
        <end position="406"/>
    </location>
    <ligand>
        <name>substrate</name>
    </ligand>
</feature>
<evidence type="ECO:0000256" key="1">
    <source>
        <dbReference type="ARBA" id="ARBA00000448"/>
    </source>
</evidence>
<evidence type="ECO:0000256" key="9">
    <source>
        <dbReference type="ARBA" id="ARBA00023326"/>
    </source>
</evidence>
<dbReference type="AlphaFoldDB" id="A0A7C1GZ74"/>
<reference evidence="14" key="1">
    <citation type="journal article" date="2020" name="mSystems">
        <title>Genome- and Community-Level Interaction Insights into Carbon Utilization and Element Cycling Functions of Hydrothermarchaeota in Hydrothermal Sediment.</title>
        <authorList>
            <person name="Zhou Z."/>
            <person name="Liu Y."/>
            <person name="Xu W."/>
            <person name="Pan J."/>
            <person name="Luo Z.H."/>
            <person name="Li M."/>
        </authorList>
    </citation>
    <scope>NUCLEOTIDE SEQUENCE [LARGE SCALE GENOMIC DNA]</scope>
    <source>
        <strain evidence="14">SpSt-1179</strain>
    </source>
</reference>
<dbReference type="Pfam" id="PF00232">
    <property type="entry name" value="Glyco_hydro_1"/>
    <property type="match status" value="1"/>
</dbReference>
<dbReference type="InterPro" id="IPR001360">
    <property type="entry name" value="Glyco_hydro_1"/>
</dbReference>
<evidence type="ECO:0000313" key="14">
    <source>
        <dbReference type="EMBL" id="HDP77244.1"/>
    </source>
</evidence>
<dbReference type="PANTHER" id="PTHR10353:SF36">
    <property type="entry name" value="LP05116P"/>
    <property type="match status" value="1"/>
</dbReference>
<evidence type="ECO:0000256" key="13">
    <source>
        <dbReference type="RuleBase" id="RU361175"/>
    </source>
</evidence>
<feature type="binding site" evidence="11">
    <location>
        <position position="296"/>
    </location>
    <ligand>
        <name>substrate</name>
    </ligand>
</feature>
<protein>
    <recommendedName>
        <fullName evidence="4 13">Beta-glucosidase</fullName>
        <ecNumber evidence="4 13">3.2.1.21</ecNumber>
    </recommendedName>
</protein>
<comment type="catalytic activity">
    <reaction evidence="1 13">
        <text>Hydrolysis of terminal, non-reducing beta-D-glucosyl residues with release of beta-D-glucose.</text>
        <dbReference type="EC" id="3.2.1.21"/>
    </reaction>
</comment>
<evidence type="ECO:0000256" key="11">
    <source>
        <dbReference type="PIRSR" id="PIRSR617736-2"/>
    </source>
</evidence>
<feature type="active site" description="Proton donor" evidence="10">
    <location>
        <position position="166"/>
    </location>
</feature>
<evidence type="ECO:0000256" key="6">
    <source>
        <dbReference type="ARBA" id="ARBA00023001"/>
    </source>
</evidence>